<gene>
    <name evidence="2" type="ORF">KTH90_21480</name>
</gene>
<organism evidence="2 3">
    <name type="scientific">Diplocloster modestus</name>
    <dbReference type="NCBI Taxonomy" id="2850322"/>
    <lineage>
        <taxon>Bacteria</taxon>
        <taxon>Bacillati</taxon>
        <taxon>Bacillota</taxon>
        <taxon>Clostridia</taxon>
        <taxon>Lachnospirales</taxon>
        <taxon>Lachnospiraceae</taxon>
        <taxon>Diplocloster</taxon>
    </lineage>
</organism>
<evidence type="ECO:0000313" key="3">
    <source>
        <dbReference type="Proteomes" id="UP001314681"/>
    </source>
</evidence>
<evidence type="ECO:0000256" key="1">
    <source>
        <dbReference type="SAM" id="SignalP"/>
    </source>
</evidence>
<keyword evidence="3" id="KW-1185">Reference proteome</keyword>
<dbReference type="Proteomes" id="UP001314681">
    <property type="component" value="Unassembled WGS sequence"/>
</dbReference>
<feature type="chain" id="PRO_5045678795" evidence="1">
    <location>
        <begin position="27"/>
        <end position="357"/>
    </location>
</feature>
<feature type="signal peptide" evidence="1">
    <location>
        <begin position="1"/>
        <end position="26"/>
    </location>
</feature>
<name>A0ABS6KDH3_9FIRM</name>
<accession>A0ABS6KDH3</accession>
<keyword evidence="1" id="KW-0732">Signal</keyword>
<sequence>MNSRYLLPLLLAALSLSLCLSGCALHNPKAQLKEQLEALKHPETDEDLLNTIHQLDQDKSLQLLDYDHGILASRLLENYDYQIQSSKITGEKAEVTIKLTTRNMEQLMDAYRSEILNRYITSGPMGQASALDCTDILSDILNSSSEFQTRRITLSLIRSEDGWAYEAPSTVLDQLTGGLITSIENSGLTSASAMAQAYLDQLKEMAPETLRQYLSIRHFFSDQEPQASSQDLAYAAQIHKNLDYQILSCEQTDTSALVNLSLNLTTADLPKLFTAYKDQLNTLKNDPALLKLTDEEFLIKSSDLLLNLLEESMTSVTIETSLPMTQTNGVWLPRIETNAFSDALLGNYPEAISVLQN</sequence>
<comment type="caution">
    <text evidence="2">The sequence shown here is derived from an EMBL/GenBank/DDBJ whole genome shotgun (WGS) entry which is preliminary data.</text>
</comment>
<dbReference type="RefSeq" id="WP_158354673.1">
    <property type="nucleotide sequence ID" value="NZ_JAHQCX010000021.1"/>
</dbReference>
<dbReference type="EMBL" id="JAHQCX010000021">
    <property type="protein sequence ID" value="MBU9728567.1"/>
    <property type="molecule type" value="Genomic_DNA"/>
</dbReference>
<evidence type="ECO:0000313" key="2">
    <source>
        <dbReference type="EMBL" id="MBU9728567.1"/>
    </source>
</evidence>
<reference evidence="2 3" key="1">
    <citation type="submission" date="2021-06" db="EMBL/GenBank/DDBJ databases">
        <title>Description of novel taxa of the family Lachnospiraceae.</title>
        <authorList>
            <person name="Chaplin A.V."/>
            <person name="Sokolova S.R."/>
            <person name="Pikina A.P."/>
            <person name="Korzhanova M."/>
            <person name="Belova V."/>
            <person name="Korostin D."/>
            <person name="Efimov B.A."/>
        </authorList>
    </citation>
    <scope>NUCLEOTIDE SEQUENCE [LARGE SCALE GENOMIC DNA]</scope>
    <source>
        <strain evidence="2 3">ASD4241</strain>
    </source>
</reference>
<protein>
    <submittedName>
        <fullName evidence="2">Uncharacterized protein</fullName>
    </submittedName>
</protein>
<proteinExistence type="predicted"/>